<evidence type="ECO:0000256" key="2">
    <source>
        <dbReference type="ARBA" id="ARBA00004249"/>
    </source>
</evidence>
<keyword evidence="4" id="KW-0148">Chlorophyll</keyword>
<dbReference type="NCBIfam" id="NF040861">
    <property type="entry name" value="pufA_517_ASD"/>
    <property type="match status" value="1"/>
</dbReference>
<evidence type="ECO:0000256" key="4">
    <source>
        <dbReference type="ARBA" id="ARBA00022494"/>
    </source>
</evidence>
<dbReference type="InterPro" id="IPR035889">
    <property type="entry name" value="Light-harvesting_complex"/>
</dbReference>
<keyword evidence="10 14" id="KW-1133">Transmembrane helix</keyword>
<dbReference type="Gene3D" id="4.10.220.20">
    <property type="entry name" value="Light-harvesting complex"/>
    <property type="match status" value="1"/>
</dbReference>
<protein>
    <submittedName>
        <fullName evidence="16">Light harvesting I alpha subunit</fullName>
    </submittedName>
</protein>
<dbReference type="InterPro" id="IPR002361">
    <property type="entry name" value="Antenna_alpha_CS"/>
</dbReference>
<dbReference type="GO" id="GO:0030077">
    <property type="term" value="C:plasma membrane light-harvesting complex"/>
    <property type="evidence" value="ECO:0007669"/>
    <property type="project" value="InterPro"/>
</dbReference>
<dbReference type="Pfam" id="PF00556">
    <property type="entry name" value="LHC"/>
    <property type="match status" value="1"/>
</dbReference>
<name>Q9XDV1_9SPHN</name>
<evidence type="ECO:0000256" key="14">
    <source>
        <dbReference type="SAM" id="Phobius"/>
    </source>
</evidence>
<evidence type="ECO:0000256" key="3">
    <source>
        <dbReference type="ARBA" id="ARBA00022475"/>
    </source>
</evidence>
<dbReference type="GO" id="GO:0046872">
    <property type="term" value="F:metal ion binding"/>
    <property type="evidence" value="ECO:0007669"/>
    <property type="project" value="UniProtKB-KW"/>
</dbReference>
<feature type="transmembrane region" description="Helical" evidence="14">
    <location>
        <begin position="12"/>
        <end position="32"/>
    </location>
</feature>
<evidence type="ECO:0000256" key="5">
    <source>
        <dbReference type="ARBA" id="ARBA00022549"/>
    </source>
</evidence>
<dbReference type="AlphaFoldDB" id="Q9XDV1"/>
<keyword evidence="3" id="KW-1003">Cell membrane</keyword>
<evidence type="ECO:0000256" key="1">
    <source>
        <dbReference type="ARBA" id="ARBA00002455"/>
    </source>
</evidence>
<evidence type="ECO:0000256" key="10">
    <source>
        <dbReference type="ARBA" id="ARBA00022989"/>
    </source>
</evidence>
<evidence type="ECO:0000259" key="15">
    <source>
        <dbReference type="Pfam" id="PF00556"/>
    </source>
</evidence>
<keyword evidence="11" id="KW-0157">Chromophore</keyword>
<keyword evidence="6 14" id="KW-0812">Transmembrane</keyword>
<evidence type="ECO:0000256" key="12">
    <source>
        <dbReference type="ARBA" id="ARBA00023136"/>
    </source>
</evidence>
<evidence type="ECO:0000256" key="6">
    <source>
        <dbReference type="ARBA" id="ARBA00022692"/>
    </source>
</evidence>
<reference evidence="16" key="1">
    <citation type="journal article" date="2002" name="Nature">
        <title>Unsuspected diversity among marine aerobic anoxygenic phototrophs.</title>
        <authorList>
            <person name="Beja O."/>
            <person name="Suzuki M.T."/>
            <person name="Heidelberg J.F."/>
            <person name="Nelson W.C."/>
            <person name="Preston C.M."/>
            <person name="Hamada T."/>
            <person name="Eisen J.A."/>
            <person name="Fraser C.M."/>
            <person name="DeLong E.F."/>
        </authorList>
    </citation>
    <scope>NUCLEOTIDE SEQUENCE</scope>
    <source>
        <strain evidence="16">MBIC3960</strain>
    </source>
</reference>
<evidence type="ECO:0000313" key="16">
    <source>
        <dbReference type="EMBL" id="BAA78671.1"/>
    </source>
</evidence>
<organism evidence="16">
    <name type="scientific">Erythrobacter sp. MBIC3960</name>
    <dbReference type="NCBI Taxonomy" id="94771"/>
    <lineage>
        <taxon>Bacteria</taxon>
        <taxon>Pseudomonadati</taxon>
        <taxon>Pseudomonadota</taxon>
        <taxon>Alphaproteobacteria</taxon>
        <taxon>Sphingomonadales</taxon>
        <taxon>Erythrobacteraceae</taxon>
        <taxon>Erythrobacter/Porphyrobacter group</taxon>
        <taxon>Erythrobacter</taxon>
    </lineage>
</organism>
<keyword evidence="12 14" id="KW-0472">Membrane</keyword>
<dbReference type="SUPFAM" id="SSF56918">
    <property type="entry name" value="Light-harvesting complex subunits"/>
    <property type="match status" value="1"/>
</dbReference>
<comment type="subcellular location">
    <subcellularLocation>
        <location evidence="2">Cell inner membrane</location>
        <topology evidence="2">Single-pass type II membrane protein</topology>
    </subcellularLocation>
</comment>
<keyword evidence="13" id="KW-0437">Light-harvesting polypeptide</keyword>
<keyword evidence="9" id="KW-0076">Bacteriochlorophyll</keyword>
<evidence type="ECO:0000256" key="11">
    <source>
        <dbReference type="ARBA" id="ARBA00022991"/>
    </source>
</evidence>
<comment type="function">
    <text evidence="1">Antenna complexes are light-harvesting systems, which transfer the excitation energy to the reaction centers.</text>
</comment>
<dbReference type="EMBL" id="AB027515">
    <property type="protein sequence ID" value="BAA78671.1"/>
    <property type="molecule type" value="Genomic_DNA"/>
</dbReference>
<evidence type="ECO:0000256" key="7">
    <source>
        <dbReference type="ARBA" id="ARBA00022723"/>
    </source>
</evidence>
<accession>Q9XDV1</accession>
<dbReference type="PROSITE" id="PS00968">
    <property type="entry name" value="ANTENNA_COMP_ALPHA"/>
    <property type="match status" value="1"/>
</dbReference>
<gene>
    <name evidence="16" type="primary">pufA</name>
</gene>
<proteinExistence type="predicted"/>
<evidence type="ECO:0000256" key="9">
    <source>
        <dbReference type="ARBA" id="ARBA00022956"/>
    </source>
</evidence>
<keyword evidence="7" id="KW-0479">Metal-binding</keyword>
<dbReference type="InterPro" id="IPR018332">
    <property type="entry name" value="Antenna_alpha"/>
</dbReference>
<sequence>MWSIWLHFDVRRVLVALHVGLAVLAFSIHFILLSTDRYNWLDNSTTGNPAPAAAMIELSEAPAAT</sequence>
<dbReference type="InterPro" id="IPR000066">
    <property type="entry name" value="Antenna_a/b"/>
</dbReference>
<feature type="domain" description="Antenna complex alpha/beta subunit" evidence="15">
    <location>
        <begin position="1"/>
        <end position="41"/>
    </location>
</feature>
<dbReference type="GO" id="GO:0019866">
    <property type="term" value="C:organelle inner membrane"/>
    <property type="evidence" value="ECO:0007669"/>
    <property type="project" value="InterPro"/>
</dbReference>
<keyword evidence="8" id="KW-0460">Magnesium</keyword>
<dbReference type="GO" id="GO:0042314">
    <property type="term" value="F:bacteriochlorophyll binding"/>
    <property type="evidence" value="ECO:0007669"/>
    <property type="project" value="UniProtKB-KW"/>
</dbReference>
<dbReference type="GO" id="GO:0019684">
    <property type="term" value="P:photosynthesis, light reaction"/>
    <property type="evidence" value="ECO:0007669"/>
    <property type="project" value="InterPro"/>
</dbReference>
<evidence type="ECO:0000256" key="13">
    <source>
        <dbReference type="ARBA" id="ARBA00023243"/>
    </source>
</evidence>
<dbReference type="GO" id="GO:0005886">
    <property type="term" value="C:plasma membrane"/>
    <property type="evidence" value="ECO:0007669"/>
    <property type="project" value="UniProtKB-SubCell"/>
</dbReference>
<keyword evidence="5" id="KW-0042">Antenna complex</keyword>
<evidence type="ECO:0000256" key="8">
    <source>
        <dbReference type="ARBA" id="ARBA00022842"/>
    </source>
</evidence>